<evidence type="ECO:0000313" key="2">
    <source>
        <dbReference type="Proteomes" id="UP000199608"/>
    </source>
</evidence>
<dbReference type="AlphaFoldDB" id="A0A1H2KBD0"/>
<dbReference type="EMBL" id="FNLL01000028">
    <property type="protein sequence ID" value="SDU65883.1"/>
    <property type="molecule type" value="Genomic_DNA"/>
</dbReference>
<reference evidence="2" key="1">
    <citation type="submission" date="2016-10" db="EMBL/GenBank/DDBJ databases">
        <authorList>
            <person name="Varghese N."/>
            <person name="Submissions S."/>
        </authorList>
    </citation>
    <scope>NUCLEOTIDE SEQUENCE [LARGE SCALE GENOMIC DNA]</scope>
    <source>
        <strain evidence="2">DSM 3384</strain>
    </source>
</reference>
<proteinExistence type="predicted"/>
<accession>A0A1H2KBD0</accession>
<organism evidence="1 2">
    <name type="scientific">Desulfobacula phenolica</name>
    <dbReference type="NCBI Taxonomy" id="90732"/>
    <lineage>
        <taxon>Bacteria</taxon>
        <taxon>Pseudomonadati</taxon>
        <taxon>Thermodesulfobacteriota</taxon>
        <taxon>Desulfobacteria</taxon>
        <taxon>Desulfobacterales</taxon>
        <taxon>Desulfobacteraceae</taxon>
        <taxon>Desulfobacula</taxon>
    </lineage>
</organism>
<protein>
    <submittedName>
        <fullName evidence="1">Uncharacterized protein</fullName>
    </submittedName>
</protein>
<keyword evidence="2" id="KW-1185">Reference proteome</keyword>
<dbReference type="Proteomes" id="UP000199608">
    <property type="component" value="Unassembled WGS sequence"/>
</dbReference>
<name>A0A1H2KBD0_9BACT</name>
<sequence length="61" mass="6995">MAQTTTHNFDVYQPRNPKAIEALTLSAIQMLNEIDIDAVRPGDEDAIEELVRVLMPYLYLF</sequence>
<gene>
    <name evidence="1" type="ORF">SAMN04487931_1289</name>
</gene>
<evidence type="ECO:0000313" key="1">
    <source>
        <dbReference type="EMBL" id="SDU65883.1"/>
    </source>
</evidence>